<reference evidence="6" key="1">
    <citation type="submission" date="2019-08" db="EMBL/GenBank/DDBJ databases">
        <title>Three high-quality genomes provides insights into domestication of ducks.</title>
        <authorList>
            <person name="Hou Z.C."/>
            <person name="Zhu F."/>
            <person name="Yin Z.T."/>
            <person name="Zhang F."/>
        </authorList>
    </citation>
    <scope>NUCLEOTIDE SEQUENCE [LARGE SCALE GENOMIC DNA]</scope>
</reference>
<reference evidence="6" key="3">
    <citation type="submission" date="2025-09" db="UniProtKB">
        <authorList>
            <consortium name="Ensembl"/>
        </authorList>
    </citation>
    <scope>IDENTIFICATION</scope>
</reference>
<dbReference type="InterPro" id="IPR052420">
    <property type="entry name" value="Espin/Espin-like"/>
</dbReference>
<dbReference type="SMART" id="SM00246">
    <property type="entry name" value="WH2"/>
    <property type="match status" value="1"/>
</dbReference>
<feature type="coiled-coil region" evidence="3">
    <location>
        <begin position="245"/>
        <end position="272"/>
    </location>
</feature>
<feature type="compositionally biased region" description="Basic and acidic residues" evidence="4">
    <location>
        <begin position="228"/>
        <end position="238"/>
    </location>
</feature>
<dbReference type="GO" id="GO:0051015">
    <property type="term" value="F:actin filament binding"/>
    <property type="evidence" value="ECO:0007669"/>
    <property type="project" value="TreeGrafter"/>
</dbReference>
<keyword evidence="1" id="KW-0677">Repeat</keyword>
<evidence type="ECO:0000313" key="6">
    <source>
        <dbReference type="Ensembl" id="ENSAPLP00020014109.1"/>
    </source>
</evidence>
<evidence type="ECO:0000256" key="3">
    <source>
        <dbReference type="SAM" id="Coils"/>
    </source>
</evidence>
<dbReference type="Ensembl" id="ENSAPLT00020015195.1">
    <property type="protein sequence ID" value="ENSAPLP00020014109.1"/>
    <property type="gene ID" value="ENSAPLG00020010276.1"/>
</dbReference>
<dbReference type="PANTHER" id="PTHR24153">
    <property type="entry name" value="ESPIN"/>
    <property type="match status" value="1"/>
</dbReference>
<reference evidence="6" key="2">
    <citation type="submission" date="2025-08" db="UniProtKB">
        <authorList>
            <consortium name="Ensembl"/>
        </authorList>
    </citation>
    <scope>IDENTIFICATION</scope>
</reference>
<dbReference type="GO" id="GO:0005737">
    <property type="term" value="C:cytoplasm"/>
    <property type="evidence" value="ECO:0007669"/>
    <property type="project" value="TreeGrafter"/>
</dbReference>
<evidence type="ECO:0000259" key="5">
    <source>
        <dbReference type="PROSITE" id="PS51082"/>
    </source>
</evidence>
<name>A0A8B9T1F0_ANAPL</name>
<keyword evidence="3" id="KW-0175">Coiled coil</keyword>
<keyword evidence="2" id="KW-0040">ANK repeat</keyword>
<feature type="region of interest" description="Disordered" evidence="4">
    <location>
        <begin position="143"/>
        <end position="238"/>
    </location>
</feature>
<evidence type="ECO:0000256" key="2">
    <source>
        <dbReference type="ARBA" id="ARBA00023043"/>
    </source>
</evidence>
<dbReference type="Pfam" id="PF02205">
    <property type="entry name" value="WH2"/>
    <property type="match status" value="1"/>
</dbReference>
<feature type="compositionally biased region" description="Polar residues" evidence="4">
    <location>
        <begin position="147"/>
        <end position="161"/>
    </location>
</feature>
<dbReference type="AlphaFoldDB" id="A0A8B9T1F0"/>
<dbReference type="InterPro" id="IPR003124">
    <property type="entry name" value="WH2_dom"/>
</dbReference>
<evidence type="ECO:0000313" key="7">
    <source>
        <dbReference type="Proteomes" id="UP000694400"/>
    </source>
</evidence>
<dbReference type="PROSITE" id="PS51082">
    <property type="entry name" value="WH2"/>
    <property type="match status" value="1"/>
</dbReference>
<feature type="region of interest" description="Disordered" evidence="4">
    <location>
        <begin position="90"/>
        <end position="111"/>
    </location>
</feature>
<protein>
    <recommendedName>
        <fullName evidence="5">WH2 domain-containing protein</fullName>
    </recommendedName>
</protein>
<evidence type="ECO:0000256" key="1">
    <source>
        <dbReference type="ARBA" id="ARBA00022737"/>
    </source>
</evidence>
<feature type="domain" description="WH2" evidence="5">
    <location>
        <begin position="131"/>
        <end position="148"/>
    </location>
</feature>
<dbReference type="PANTHER" id="PTHR24153:SF14">
    <property type="entry name" value="ESPIN"/>
    <property type="match status" value="1"/>
</dbReference>
<dbReference type="GO" id="GO:0051017">
    <property type="term" value="P:actin filament bundle assembly"/>
    <property type="evidence" value="ECO:0007669"/>
    <property type="project" value="TreeGrafter"/>
</dbReference>
<sequence>MALASARPGPPHRQATGPCCGAAEGASSRAVGKGLGCGAAPWAFRGARMAGTDGGCSRGCPAALGSWVPGWGLVGSQGLLGVGGCWPAPRHPRGPQSAGEAGGRQQRGSYCPPCVSPPGTKSFNMMSPTGDNSELLAEIKAGKSLKPTPQSKGFTTVFSGSGQAGANAESPLSSPSPTRTPTPPATPEAVGLPRCVAGGSPEPVLNGSSPVPGPGAGGPPDAEALVPSHDEQGRPIPEWKRQVMVRKLQLRMQEEEEQRRKEKEEEARLASMPAWRRDILRKKLEEEREQKR</sequence>
<proteinExistence type="predicted"/>
<organism evidence="6 7">
    <name type="scientific">Anas platyrhynchos</name>
    <name type="common">Mallard</name>
    <name type="synonym">Anas boschas</name>
    <dbReference type="NCBI Taxonomy" id="8839"/>
    <lineage>
        <taxon>Eukaryota</taxon>
        <taxon>Metazoa</taxon>
        <taxon>Chordata</taxon>
        <taxon>Craniata</taxon>
        <taxon>Vertebrata</taxon>
        <taxon>Euteleostomi</taxon>
        <taxon>Archelosauria</taxon>
        <taxon>Archosauria</taxon>
        <taxon>Dinosauria</taxon>
        <taxon>Saurischia</taxon>
        <taxon>Theropoda</taxon>
        <taxon>Coelurosauria</taxon>
        <taxon>Aves</taxon>
        <taxon>Neognathae</taxon>
        <taxon>Galloanserae</taxon>
        <taxon>Anseriformes</taxon>
        <taxon>Anatidae</taxon>
        <taxon>Anatinae</taxon>
        <taxon>Anas</taxon>
    </lineage>
</organism>
<evidence type="ECO:0000256" key="4">
    <source>
        <dbReference type="SAM" id="MobiDB-lite"/>
    </source>
</evidence>
<dbReference type="Proteomes" id="UP000694400">
    <property type="component" value="Chromosome 21"/>
</dbReference>
<accession>A0A8B9T1F0</accession>